<evidence type="ECO:0000256" key="3">
    <source>
        <dbReference type="RuleBase" id="RU000363"/>
    </source>
</evidence>
<keyword evidence="2" id="KW-0560">Oxidoreductase</keyword>
<proteinExistence type="inferred from homology"/>
<evidence type="ECO:0000313" key="4">
    <source>
        <dbReference type="EMBL" id="QCX23795.1"/>
    </source>
</evidence>
<dbReference type="PRINTS" id="PR00080">
    <property type="entry name" value="SDRFAMILY"/>
</dbReference>
<evidence type="ECO:0000256" key="1">
    <source>
        <dbReference type="ARBA" id="ARBA00006484"/>
    </source>
</evidence>
<dbReference type="STRING" id="1423818.FC88_GL001658"/>
<dbReference type="PRINTS" id="PR00081">
    <property type="entry name" value="GDHRDH"/>
</dbReference>
<gene>
    <name evidence="4" type="ORF">FG051_01175</name>
</gene>
<dbReference type="AlphaFoldDB" id="A0A5B7T0N1"/>
<dbReference type="Proteomes" id="UP000310673">
    <property type="component" value="Chromosome"/>
</dbReference>
<dbReference type="InterPro" id="IPR002347">
    <property type="entry name" value="SDR_fam"/>
</dbReference>
<dbReference type="RefSeq" id="WP_057812729.1">
    <property type="nucleotide sequence ID" value="NZ_CP040736.1"/>
</dbReference>
<dbReference type="Pfam" id="PF00106">
    <property type="entry name" value="adh_short"/>
    <property type="match status" value="1"/>
</dbReference>
<accession>A0A5B7T0N1</accession>
<dbReference type="GO" id="GO:0016491">
    <property type="term" value="F:oxidoreductase activity"/>
    <property type="evidence" value="ECO:0007669"/>
    <property type="project" value="UniProtKB-KW"/>
</dbReference>
<dbReference type="EMBL" id="CP040736">
    <property type="protein sequence ID" value="QCX23795.1"/>
    <property type="molecule type" value="Genomic_DNA"/>
</dbReference>
<evidence type="ECO:0000256" key="2">
    <source>
        <dbReference type="ARBA" id="ARBA00023002"/>
    </source>
</evidence>
<dbReference type="SUPFAM" id="SSF51735">
    <property type="entry name" value="NAD(P)-binding Rossmann-fold domains"/>
    <property type="match status" value="1"/>
</dbReference>
<organism evidence="4 5">
    <name type="scientific">Companilactobacillus futsaii</name>
    <dbReference type="NCBI Taxonomy" id="938155"/>
    <lineage>
        <taxon>Bacteria</taxon>
        <taxon>Bacillati</taxon>
        <taxon>Bacillota</taxon>
        <taxon>Bacilli</taxon>
        <taxon>Lactobacillales</taxon>
        <taxon>Lactobacillaceae</taxon>
        <taxon>Companilactobacillus</taxon>
    </lineage>
</organism>
<comment type="similarity">
    <text evidence="1 3">Belongs to the short-chain dehydrogenases/reductases (SDR) family.</text>
</comment>
<name>A0A5B7T0N1_9LACO</name>
<dbReference type="InterPro" id="IPR036291">
    <property type="entry name" value="NAD(P)-bd_dom_sf"/>
</dbReference>
<sequence length="270" mass="30318">MTKVVVITGISSGMGRAAAIYFKQQGFEVYGGARRVERLADLSEMGIHTQKLDVTDKLSVRGLIDHVVKQRGRIDVLINNAGYGEFGPIEEVPVENAKRQFDVNLFGADRITQLVLPVMRRQNSGRIVNISSVGANIYSALGGWYYTTKASLNMWSDVLDQEVKPFGIRSVIIQPGLTKSEWSKIAFENARKNLLEDSPYENLLDKTENLFGKIKGTQATAEDLAKVFYQAATDIHPKRRYYHSIIDHGMVLTATTMPRVYRFALNKLMK</sequence>
<dbReference type="KEGG" id="lft:FG051_01175"/>
<protein>
    <submittedName>
        <fullName evidence="4">SDR family NAD(P)-dependent oxidoreductase</fullName>
    </submittedName>
</protein>
<dbReference type="PANTHER" id="PTHR44169:SF6">
    <property type="entry name" value="NADPH-DEPENDENT 1-ACYLDIHYDROXYACETONE PHOSPHATE REDUCTASE"/>
    <property type="match status" value="1"/>
</dbReference>
<dbReference type="CDD" id="cd05374">
    <property type="entry name" value="17beta-HSD-like_SDR_c"/>
    <property type="match status" value="1"/>
</dbReference>
<evidence type="ECO:0000313" key="5">
    <source>
        <dbReference type="Proteomes" id="UP000310673"/>
    </source>
</evidence>
<dbReference type="Gene3D" id="3.40.50.720">
    <property type="entry name" value="NAD(P)-binding Rossmann-like Domain"/>
    <property type="match status" value="1"/>
</dbReference>
<reference evidence="4 5" key="1">
    <citation type="submission" date="2019-05" db="EMBL/GenBank/DDBJ databases">
        <title>Genome Sequence of Lactobacillus futsaii Y97, a Potential Probiotic Strain Isolated from the Futsai of Taiwan.</title>
        <authorList>
            <person name="Du X."/>
        </authorList>
    </citation>
    <scope>NUCLEOTIDE SEQUENCE [LARGE SCALE GENOMIC DNA]</scope>
    <source>
        <strain evidence="4 5">Y97</strain>
    </source>
</reference>
<dbReference type="PANTHER" id="PTHR44169">
    <property type="entry name" value="NADPH-DEPENDENT 1-ACYLDIHYDROXYACETONE PHOSPHATE REDUCTASE"/>
    <property type="match status" value="1"/>
</dbReference>